<organism evidence="3">
    <name type="scientific">Hokovirus HKV1</name>
    <dbReference type="NCBI Taxonomy" id="1977638"/>
    <lineage>
        <taxon>Viruses</taxon>
        <taxon>Varidnaviria</taxon>
        <taxon>Bamfordvirae</taxon>
        <taxon>Nucleocytoviricota</taxon>
        <taxon>Megaviricetes</taxon>
        <taxon>Imitervirales</taxon>
        <taxon>Mimiviridae</taxon>
        <taxon>Klosneuvirinae</taxon>
        <taxon>Hokovirus</taxon>
    </lineage>
</organism>
<reference evidence="3" key="1">
    <citation type="journal article" date="2017" name="Science">
        <title>Giant viruses with an expanded complement of translation system components.</title>
        <authorList>
            <person name="Schulz F."/>
            <person name="Yutin N."/>
            <person name="Ivanova N.N."/>
            <person name="Ortega D.R."/>
            <person name="Lee T.K."/>
            <person name="Vierheilig J."/>
            <person name="Daims H."/>
            <person name="Horn M."/>
            <person name="Wagner M."/>
            <person name="Jensen G.J."/>
            <person name="Kyrpides N.C."/>
            <person name="Koonin E.V."/>
            <person name="Woyke T."/>
        </authorList>
    </citation>
    <scope>NUCLEOTIDE SEQUENCE</scope>
    <source>
        <strain evidence="3">HKV1</strain>
    </source>
</reference>
<feature type="transmembrane region" description="Helical" evidence="2">
    <location>
        <begin position="78"/>
        <end position="104"/>
    </location>
</feature>
<feature type="coiled-coil region" evidence="1">
    <location>
        <begin position="16"/>
        <end position="64"/>
    </location>
</feature>
<keyword evidence="2" id="KW-1133">Transmembrane helix</keyword>
<sequence length="111" mass="12807">MAQYGTFAEGEIDIILKNINKKVETLNANSSKITETLESHNESIKLINNHVDQCNNKMEDAQKTSYRVLNKLAESTCYLYICIVVEFLLLLLCFVVFLILLYFLKIALWIN</sequence>
<gene>
    <name evidence="3" type="ORF">Hokovirus_1_65</name>
</gene>
<proteinExistence type="predicted"/>
<name>A0A1V0SEP4_9VIRU</name>
<evidence type="ECO:0000256" key="1">
    <source>
        <dbReference type="SAM" id="Coils"/>
    </source>
</evidence>
<keyword evidence="1" id="KW-0175">Coiled coil</keyword>
<keyword evidence="2" id="KW-0472">Membrane</keyword>
<dbReference type="Gene3D" id="1.20.5.110">
    <property type="match status" value="1"/>
</dbReference>
<protein>
    <submittedName>
        <fullName evidence="3">Uncharacterized protein</fullName>
    </submittedName>
</protein>
<dbReference type="EMBL" id="KY684103">
    <property type="protein sequence ID" value="ARF10186.1"/>
    <property type="molecule type" value="Genomic_DNA"/>
</dbReference>
<dbReference type="SUPFAM" id="SSF58038">
    <property type="entry name" value="SNARE fusion complex"/>
    <property type="match status" value="1"/>
</dbReference>
<keyword evidence="2" id="KW-0812">Transmembrane</keyword>
<accession>A0A1V0SEP4</accession>
<evidence type="ECO:0000256" key="2">
    <source>
        <dbReference type="SAM" id="Phobius"/>
    </source>
</evidence>
<evidence type="ECO:0000313" key="3">
    <source>
        <dbReference type="EMBL" id="ARF10186.1"/>
    </source>
</evidence>